<accession>A0ABV4GXM1</accession>
<keyword evidence="1" id="KW-0378">Hydrolase</keyword>
<dbReference type="InterPro" id="IPR052016">
    <property type="entry name" value="Bact_Sigma-Reg"/>
</dbReference>
<dbReference type="PANTHER" id="PTHR43156:SF2">
    <property type="entry name" value="STAGE II SPORULATION PROTEIN E"/>
    <property type="match status" value="1"/>
</dbReference>
<dbReference type="SMART" id="SM00065">
    <property type="entry name" value="GAF"/>
    <property type="match status" value="2"/>
</dbReference>
<reference evidence="4 5" key="1">
    <citation type="submission" date="2024-07" db="EMBL/GenBank/DDBJ databases">
        <authorList>
            <person name="Thanompreechachai J."/>
            <person name="Duangmal K."/>
        </authorList>
    </citation>
    <scope>NUCLEOTIDE SEQUENCE [LARGE SCALE GENOMIC DNA]</scope>
    <source>
        <strain evidence="4 5">LSe6-4</strain>
    </source>
</reference>
<dbReference type="EMBL" id="JBGFTU010000001">
    <property type="protein sequence ID" value="MEZ0163342.1"/>
    <property type="molecule type" value="Genomic_DNA"/>
</dbReference>
<dbReference type="InterPro" id="IPR003018">
    <property type="entry name" value="GAF"/>
</dbReference>
<dbReference type="InterPro" id="IPR035965">
    <property type="entry name" value="PAS-like_dom_sf"/>
</dbReference>
<sequence>MDPVGGGNVDSPTAPPPLELLHRTAAELAAALDVRDAVTSVLRAGREVVGTNTCGVTLLDETGTLLVPTPPRDGSDLAGLGTGVPVPLDSATPSAEAARTLRPVLLRDRVELAARFGQGPGRGLNDTVLALGEHSWAMYPLVARGRLVGVLRFGLLREGSLDLDEQLVAATLADQCALAVERARLLSEARRSALRYRTLAEAGSLDVFTARPGEGVTSELPGWTALTGRTDVRGHGWQADVHPEDLPGALERLREGTRERSTVRFRVRVRALTGWRTIAAVAVPVLADPADPAAGIVEWVGSLDDVTDRVRTRAQTRTLHALTAALATAGGYEQVLDAVLHACLDGTGAVRAVVTVAEGQGESGLVAHRMGPDRRRTRLEMPGVTRSGVTALAGDRGTFPVAASGVAALPADVRPYFEAGARAGETSWAVLPLATRTRRLGTLVLAFTSGTDPADRAADEREDEDRDFLLTFARQAATALDRVQLLEQQRDTATVLAEALRPGPLPEVAWLATHRVAQTSAGVEVGGDWAELIPLPAGEGPDGERVAVVLGDVMGRGARAATVMGEVRTQVRTLAHVDPHPTAVLRGLDALARAGGGEDLVTIFYGVLGRDGRLLAASAGHLPPLTCSTGPHYLDVPPGVPVGVEGDPRTDVLDVRLVPGSALVVFSDGLVETRTRSLDEGLAQVLGHFRETARGTPAGIVGTLVDRMVGTGGRDGDLDGDLDGDGGVEGDVDDDVTVLALRLR</sequence>
<feature type="domain" description="GAF" evidence="2">
    <location>
        <begin position="16"/>
        <end position="190"/>
    </location>
</feature>
<comment type="caution">
    <text evidence="4">The sequence shown here is derived from an EMBL/GenBank/DDBJ whole genome shotgun (WGS) entry which is preliminary data.</text>
</comment>
<dbReference type="InterPro" id="IPR001932">
    <property type="entry name" value="PPM-type_phosphatase-like_dom"/>
</dbReference>
<name>A0ABV4GXM1_9ACTN</name>
<dbReference type="SUPFAM" id="SSF55785">
    <property type="entry name" value="PYP-like sensor domain (PAS domain)"/>
    <property type="match status" value="1"/>
</dbReference>
<dbReference type="PANTHER" id="PTHR43156">
    <property type="entry name" value="STAGE II SPORULATION PROTEIN E-RELATED"/>
    <property type="match status" value="1"/>
</dbReference>
<dbReference type="CDD" id="cd00130">
    <property type="entry name" value="PAS"/>
    <property type="match status" value="1"/>
</dbReference>
<evidence type="ECO:0000259" key="3">
    <source>
        <dbReference type="SMART" id="SM00331"/>
    </source>
</evidence>
<evidence type="ECO:0000259" key="2">
    <source>
        <dbReference type="SMART" id="SM00065"/>
    </source>
</evidence>
<dbReference type="SMART" id="SM00331">
    <property type="entry name" value="PP2C_SIG"/>
    <property type="match status" value="1"/>
</dbReference>
<dbReference type="Proteomes" id="UP001565927">
    <property type="component" value="Unassembled WGS sequence"/>
</dbReference>
<feature type="domain" description="PPM-type phosphatase" evidence="3">
    <location>
        <begin position="511"/>
        <end position="743"/>
    </location>
</feature>
<dbReference type="Pfam" id="PF13185">
    <property type="entry name" value="GAF_2"/>
    <property type="match status" value="1"/>
</dbReference>
<protein>
    <submittedName>
        <fullName evidence="4">SpoIIE family protein phosphatase</fullName>
    </submittedName>
</protein>
<proteinExistence type="predicted"/>
<dbReference type="InterPro" id="IPR036457">
    <property type="entry name" value="PPM-type-like_dom_sf"/>
</dbReference>
<dbReference type="SUPFAM" id="SSF55781">
    <property type="entry name" value="GAF domain-like"/>
    <property type="match status" value="2"/>
</dbReference>
<evidence type="ECO:0000313" key="4">
    <source>
        <dbReference type="EMBL" id="MEZ0163342.1"/>
    </source>
</evidence>
<gene>
    <name evidence="4" type="ORF">AB2L27_01035</name>
</gene>
<keyword evidence="5" id="KW-1185">Reference proteome</keyword>
<feature type="domain" description="GAF" evidence="2">
    <location>
        <begin position="331"/>
        <end position="490"/>
    </location>
</feature>
<evidence type="ECO:0000313" key="5">
    <source>
        <dbReference type="Proteomes" id="UP001565927"/>
    </source>
</evidence>
<dbReference type="Gene3D" id="3.60.40.10">
    <property type="entry name" value="PPM-type phosphatase domain"/>
    <property type="match status" value="1"/>
</dbReference>
<dbReference type="Gene3D" id="3.30.450.40">
    <property type="match status" value="2"/>
</dbReference>
<dbReference type="Gene3D" id="3.30.450.20">
    <property type="entry name" value="PAS domain"/>
    <property type="match status" value="1"/>
</dbReference>
<dbReference type="InterPro" id="IPR029016">
    <property type="entry name" value="GAF-like_dom_sf"/>
</dbReference>
<evidence type="ECO:0000256" key="1">
    <source>
        <dbReference type="ARBA" id="ARBA00022801"/>
    </source>
</evidence>
<organism evidence="4 5">
    <name type="scientific">Kineococcus halophytocola</name>
    <dbReference type="NCBI Taxonomy" id="3234027"/>
    <lineage>
        <taxon>Bacteria</taxon>
        <taxon>Bacillati</taxon>
        <taxon>Actinomycetota</taxon>
        <taxon>Actinomycetes</taxon>
        <taxon>Kineosporiales</taxon>
        <taxon>Kineosporiaceae</taxon>
        <taxon>Kineococcus</taxon>
    </lineage>
</organism>
<dbReference type="Pfam" id="PF07228">
    <property type="entry name" value="SpoIIE"/>
    <property type="match status" value="1"/>
</dbReference>
<dbReference type="InterPro" id="IPR000014">
    <property type="entry name" value="PAS"/>
</dbReference>